<reference evidence="1" key="1">
    <citation type="submission" date="2021-05" db="EMBL/GenBank/DDBJ databases">
        <title>Comparative genomics of three Colletotrichum scovillei strains and genetic complementation revealed genes involved fungal growth and virulence on chili pepper.</title>
        <authorList>
            <person name="Hsieh D.-K."/>
            <person name="Chuang S.-C."/>
            <person name="Chen C.-Y."/>
            <person name="Chao Y.-T."/>
            <person name="Lu M.-Y.J."/>
            <person name="Lee M.-H."/>
            <person name="Shih M.-C."/>
        </authorList>
    </citation>
    <scope>NUCLEOTIDE SEQUENCE</scope>
    <source>
        <strain evidence="1">Coll-153</strain>
    </source>
</reference>
<evidence type="ECO:0000313" key="2">
    <source>
        <dbReference type="Proteomes" id="UP000699042"/>
    </source>
</evidence>
<keyword evidence="2" id="KW-1185">Reference proteome</keyword>
<accession>A0A9P7UDN5</accession>
<dbReference type="Proteomes" id="UP000699042">
    <property type="component" value="Unassembled WGS sequence"/>
</dbReference>
<protein>
    <submittedName>
        <fullName evidence="1">Uncharacterized protein</fullName>
    </submittedName>
</protein>
<dbReference type="AlphaFoldDB" id="A0A9P7UDN5"/>
<organism evidence="1 2">
    <name type="scientific">Colletotrichum scovillei</name>
    <dbReference type="NCBI Taxonomy" id="1209932"/>
    <lineage>
        <taxon>Eukaryota</taxon>
        <taxon>Fungi</taxon>
        <taxon>Dikarya</taxon>
        <taxon>Ascomycota</taxon>
        <taxon>Pezizomycotina</taxon>
        <taxon>Sordariomycetes</taxon>
        <taxon>Hypocreomycetidae</taxon>
        <taxon>Glomerellales</taxon>
        <taxon>Glomerellaceae</taxon>
        <taxon>Colletotrichum</taxon>
        <taxon>Colletotrichum acutatum species complex</taxon>
    </lineage>
</organism>
<comment type="caution">
    <text evidence="1">The sequence shown here is derived from an EMBL/GenBank/DDBJ whole genome shotgun (WGS) entry which is preliminary data.</text>
</comment>
<name>A0A9P7UDN5_9PEZI</name>
<feature type="non-terminal residue" evidence="1">
    <location>
        <position position="1"/>
    </location>
</feature>
<proteinExistence type="predicted"/>
<evidence type="ECO:0000313" key="1">
    <source>
        <dbReference type="EMBL" id="KAG7051918.1"/>
    </source>
</evidence>
<sequence length="83" mass="9736">MHIHAHTHTHTHTHILVESYSVSGDLCFVVSGWILRAKCKHCAWIIHYLLTFRSAEEPEKRGPWTCKPLPACLFVLKRMHQHR</sequence>
<gene>
    <name evidence="1" type="ORF">JMJ77_002530</name>
</gene>
<dbReference type="EMBL" id="JAESDN010000004">
    <property type="protein sequence ID" value="KAG7051918.1"/>
    <property type="molecule type" value="Genomic_DNA"/>
</dbReference>